<name>A0AA36JGZ1_9DINO</name>
<gene>
    <name evidence="3" type="ORF">EVOR1521_LOCUS27697</name>
</gene>
<organism evidence="3 4">
    <name type="scientific">Effrenium voratum</name>
    <dbReference type="NCBI Taxonomy" id="2562239"/>
    <lineage>
        <taxon>Eukaryota</taxon>
        <taxon>Sar</taxon>
        <taxon>Alveolata</taxon>
        <taxon>Dinophyceae</taxon>
        <taxon>Suessiales</taxon>
        <taxon>Symbiodiniaceae</taxon>
        <taxon>Effrenium</taxon>
    </lineage>
</organism>
<dbReference type="Proteomes" id="UP001178507">
    <property type="component" value="Unassembled WGS sequence"/>
</dbReference>
<keyword evidence="4" id="KW-1185">Reference proteome</keyword>
<feature type="compositionally biased region" description="Basic and acidic residues" evidence="2">
    <location>
        <begin position="106"/>
        <end position="115"/>
    </location>
</feature>
<sequence length="683" mass="78295">MSAANLAASLGLDGLKEDELKVLATLVEETERNESPRFGAAEWLEGLSDYSDERGRGRSASLASLGSFGSEGKLKAPFLERCREILTRAEVPEGHKTEASSLQEQAKQEKRMLQEELTRSEEALQHERTKNKDGHREFEEERKIWQEASSLQEQAKQEKRMLQEELTRSEEALQHERTQNKEQSVWMQESFRLVQALREAEGAAQLEAAAAEAAEAEAAEAEAAEAFKAAEAAEAVRAEELRAERKQRAAEQRARQREQQLSEALHGARHDARQESEAAVQEQTLAQKRLQQLEQLEGRLVSGEEALAACWETNAQCKLCLEDEAQNLRTVREEWRSERCSLRGQLRQRGDTVGALERRASELEGRLHRSEDLLQLEEAVCNEVRAQLRESKEQESSLEEEVSAQQQVLDGGLRRAFEEQKDFLHCWHRRREELWLSQKVEVLESAQRSKQLAEVAEQRELEMQRGQQLQSFPGLEERLQKAEALSEEAMELRKNLAELRLEEAAQARAKYFFRTEAEVMGKSLEAERHASQQQEERRRCDWQAQQLMHEAGLTRLTERHEKALAKMKSWCDSEKASLQIRFEKEREEWAVDWLQLHAAVKPLLRGQEVAEAELVSRQVAAEEGVGLFRRFAQLKELQVAELKQANRVMESFAERGHAGQAHSESPKEPKVRTAWAEVQDSHR</sequence>
<proteinExistence type="predicted"/>
<comment type="caution">
    <text evidence="3">The sequence shown here is derived from an EMBL/GenBank/DDBJ whole genome shotgun (WGS) entry which is preliminary data.</text>
</comment>
<feature type="coiled-coil region" evidence="1">
    <location>
        <begin position="318"/>
        <end position="408"/>
    </location>
</feature>
<evidence type="ECO:0000256" key="2">
    <source>
        <dbReference type="SAM" id="MobiDB-lite"/>
    </source>
</evidence>
<keyword evidence="1" id="KW-0175">Coiled coil</keyword>
<feature type="region of interest" description="Disordered" evidence="2">
    <location>
        <begin position="653"/>
        <end position="683"/>
    </location>
</feature>
<dbReference type="AlphaFoldDB" id="A0AA36JGZ1"/>
<evidence type="ECO:0000313" key="3">
    <source>
        <dbReference type="EMBL" id="CAJ1405509.1"/>
    </source>
</evidence>
<feature type="region of interest" description="Disordered" evidence="2">
    <location>
        <begin position="90"/>
        <end position="115"/>
    </location>
</feature>
<reference evidence="3" key="1">
    <citation type="submission" date="2023-08" db="EMBL/GenBank/DDBJ databases">
        <authorList>
            <person name="Chen Y."/>
            <person name="Shah S."/>
            <person name="Dougan E. K."/>
            <person name="Thang M."/>
            <person name="Chan C."/>
        </authorList>
    </citation>
    <scope>NUCLEOTIDE SEQUENCE</scope>
</reference>
<dbReference type="EMBL" id="CAUJNA010003588">
    <property type="protein sequence ID" value="CAJ1405509.1"/>
    <property type="molecule type" value="Genomic_DNA"/>
</dbReference>
<feature type="compositionally biased region" description="Basic and acidic residues" evidence="2">
    <location>
        <begin position="155"/>
        <end position="180"/>
    </location>
</feature>
<feature type="region of interest" description="Disordered" evidence="2">
    <location>
        <begin position="120"/>
        <end position="139"/>
    </location>
</feature>
<evidence type="ECO:0000313" key="4">
    <source>
        <dbReference type="Proteomes" id="UP001178507"/>
    </source>
</evidence>
<accession>A0AA36JGZ1</accession>
<evidence type="ECO:0000256" key="1">
    <source>
        <dbReference type="SAM" id="Coils"/>
    </source>
</evidence>
<feature type="region of interest" description="Disordered" evidence="2">
    <location>
        <begin position="149"/>
        <end position="183"/>
    </location>
</feature>
<protein>
    <submittedName>
        <fullName evidence="3">Uncharacterized protein</fullName>
    </submittedName>
</protein>
<feature type="coiled-coil region" evidence="1">
    <location>
        <begin position="475"/>
        <end position="507"/>
    </location>
</feature>